<dbReference type="EMBL" id="GBRH01164437">
    <property type="protein sequence ID" value="JAE33459.1"/>
    <property type="molecule type" value="Transcribed_RNA"/>
</dbReference>
<sequence>MQRGNIVREICGTPNCKCKIDG</sequence>
<accession>A0A0A9HCC2</accession>
<proteinExistence type="predicted"/>
<evidence type="ECO:0000313" key="1">
    <source>
        <dbReference type="EMBL" id="JAE33459.1"/>
    </source>
</evidence>
<protein>
    <submittedName>
        <fullName evidence="1">Uncharacterized protein</fullName>
    </submittedName>
</protein>
<name>A0A0A9HCC2_ARUDO</name>
<reference evidence="1" key="2">
    <citation type="journal article" date="2015" name="Data Brief">
        <title>Shoot transcriptome of the giant reed, Arundo donax.</title>
        <authorList>
            <person name="Barrero R.A."/>
            <person name="Guerrero F.D."/>
            <person name="Moolhuijzen P."/>
            <person name="Goolsby J.A."/>
            <person name="Tidwell J."/>
            <person name="Bellgard S.E."/>
            <person name="Bellgard M.I."/>
        </authorList>
    </citation>
    <scope>NUCLEOTIDE SEQUENCE</scope>
    <source>
        <tissue evidence="1">Shoot tissue taken approximately 20 cm above the soil surface</tissue>
    </source>
</reference>
<dbReference type="AlphaFoldDB" id="A0A0A9HCC2"/>
<reference evidence="1" key="1">
    <citation type="submission" date="2014-09" db="EMBL/GenBank/DDBJ databases">
        <authorList>
            <person name="Magalhaes I.L.F."/>
            <person name="Oliveira U."/>
            <person name="Santos F.R."/>
            <person name="Vidigal T.H.D.A."/>
            <person name="Brescovit A.D."/>
            <person name="Santos A.J."/>
        </authorList>
    </citation>
    <scope>NUCLEOTIDE SEQUENCE</scope>
    <source>
        <tissue evidence="1">Shoot tissue taken approximately 20 cm above the soil surface</tissue>
    </source>
</reference>
<organism evidence="1">
    <name type="scientific">Arundo donax</name>
    <name type="common">Giant reed</name>
    <name type="synonym">Donax arundinaceus</name>
    <dbReference type="NCBI Taxonomy" id="35708"/>
    <lineage>
        <taxon>Eukaryota</taxon>
        <taxon>Viridiplantae</taxon>
        <taxon>Streptophyta</taxon>
        <taxon>Embryophyta</taxon>
        <taxon>Tracheophyta</taxon>
        <taxon>Spermatophyta</taxon>
        <taxon>Magnoliopsida</taxon>
        <taxon>Liliopsida</taxon>
        <taxon>Poales</taxon>
        <taxon>Poaceae</taxon>
        <taxon>PACMAD clade</taxon>
        <taxon>Arundinoideae</taxon>
        <taxon>Arundineae</taxon>
        <taxon>Arundo</taxon>
    </lineage>
</organism>